<dbReference type="SUPFAM" id="SSF56112">
    <property type="entry name" value="Protein kinase-like (PK-like)"/>
    <property type="match status" value="1"/>
</dbReference>
<dbReference type="PROSITE" id="PS50011">
    <property type="entry name" value="PROTEIN_KINASE_DOM"/>
    <property type="match status" value="1"/>
</dbReference>
<dbReference type="Pfam" id="PF00069">
    <property type="entry name" value="Pkinase"/>
    <property type="match status" value="1"/>
</dbReference>
<keyword evidence="5" id="KW-0472">Membrane</keyword>
<keyword evidence="8" id="KW-1185">Reference proteome</keyword>
<dbReference type="PROSITE" id="PS00107">
    <property type="entry name" value="PROTEIN_KINASE_ATP"/>
    <property type="match status" value="1"/>
</dbReference>
<feature type="repeat" description="TPR" evidence="3">
    <location>
        <begin position="525"/>
        <end position="558"/>
    </location>
</feature>
<dbReference type="InterPro" id="IPR000719">
    <property type="entry name" value="Prot_kinase_dom"/>
</dbReference>
<dbReference type="InterPro" id="IPR011990">
    <property type="entry name" value="TPR-like_helical_dom_sf"/>
</dbReference>
<dbReference type="InterPro" id="IPR011009">
    <property type="entry name" value="Kinase-like_dom_sf"/>
</dbReference>
<keyword evidence="5" id="KW-0812">Transmembrane</keyword>
<dbReference type="SMART" id="SM00220">
    <property type="entry name" value="S_TKc"/>
    <property type="match status" value="1"/>
</dbReference>
<dbReference type="GO" id="GO:0004674">
    <property type="term" value="F:protein serine/threonine kinase activity"/>
    <property type="evidence" value="ECO:0007669"/>
    <property type="project" value="UniProtKB-KW"/>
</dbReference>
<dbReference type="SMART" id="SM00028">
    <property type="entry name" value="TPR"/>
    <property type="match status" value="6"/>
</dbReference>
<dbReference type="RefSeq" id="WP_151968033.1">
    <property type="nucleotide sequence ID" value="NZ_AP019860.1"/>
</dbReference>
<name>A0A5S9IL31_UABAM</name>
<dbReference type="InterPro" id="IPR017441">
    <property type="entry name" value="Protein_kinase_ATP_BS"/>
</dbReference>
<feature type="repeat" description="TPR" evidence="3">
    <location>
        <begin position="457"/>
        <end position="490"/>
    </location>
</feature>
<protein>
    <submittedName>
        <fullName evidence="7">Serine/threonine protein kinase</fullName>
    </submittedName>
</protein>
<keyword evidence="3" id="KW-0802">TPR repeat</keyword>
<dbReference type="InterPro" id="IPR008271">
    <property type="entry name" value="Ser/Thr_kinase_AS"/>
</dbReference>
<keyword evidence="7" id="KW-0418">Kinase</keyword>
<reference evidence="7 8" key="1">
    <citation type="submission" date="2019-08" db="EMBL/GenBank/DDBJ databases">
        <title>Complete genome sequence of Candidatus Uab amorphum.</title>
        <authorList>
            <person name="Shiratori T."/>
            <person name="Suzuki S."/>
            <person name="Kakizawa Y."/>
            <person name="Ishida K."/>
        </authorList>
    </citation>
    <scope>NUCLEOTIDE SEQUENCE [LARGE SCALE GENOMIC DNA]</scope>
    <source>
        <strain evidence="7 8">SRT547</strain>
    </source>
</reference>
<dbReference type="CDD" id="cd14014">
    <property type="entry name" value="STKc_PknB_like"/>
    <property type="match status" value="1"/>
</dbReference>
<gene>
    <name evidence="7" type="ORF">UABAM_02204</name>
</gene>
<dbReference type="GO" id="GO:0005737">
    <property type="term" value="C:cytoplasm"/>
    <property type="evidence" value="ECO:0007669"/>
    <property type="project" value="TreeGrafter"/>
</dbReference>
<sequence length="643" mass="74322">MDDLTTSTSQSFFIPNNSVVGDYILQEVIGYGGMSVVYRAYHNQLRRTVALKIINKQLQSFQKLAAEARTMAQLDHPNIVRIYDIGTTPYFYFAMEFIKGTTLHEWLRRNNNYSIENLAPILLQLATALEFIHSKNIIHQDIKPSNVLITPNNQLKVMDFGISRVAPRMVPTQKSEFTPVGTPKYMAPEQISGSASYKTDIYGFGATLYEVVCGKPPFQGRSYNVMVDVLTKEPITPSVLNPQVSPEIEAICLKCLQKVPANRYASVKQLIRDIKNAQAHQPILAKKYTKWQASKKFFKRHIVAITSMIAVVFMLLCFCVYLFWQKNRIELYANNIHDLKKEVDLVRDATTQTLKRAFEEYSTLQQSDTFLQPLRKLLLKIPQSDKKYPVIYGMCFGLNSGKYALKKSLQLLQQKIEKDPDDMELFITRGNIYLHNNMVDKAIADFDYVLQKKPQSITAYLNKANALTRKLEYDKAKQLYDKLLKMEPTYAKGYYNRGRWFSIQKKLKEAIKDYKLTTMYNPAYAPAYNNLGYAYMRTRQLDKAVENYTKAISLDKKNWQSLFNRAIVYMQLGNYEKATVDLEAAHAEKPKQSQIHCYLGMVYFNQGTLSKAKKYLQLALENAELPRHLRQRAEKILRHIRNK</sequence>
<dbReference type="Proteomes" id="UP000326354">
    <property type="component" value="Chromosome"/>
</dbReference>
<keyword evidence="7" id="KW-0723">Serine/threonine-protein kinase</keyword>
<dbReference type="Pfam" id="PF13181">
    <property type="entry name" value="TPR_8"/>
    <property type="match status" value="3"/>
</dbReference>
<accession>A0A5S9IL31</accession>
<feature type="transmembrane region" description="Helical" evidence="5">
    <location>
        <begin position="302"/>
        <end position="324"/>
    </location>
</feature>
<keyword evidence="5" id="KW-1133">Transmembrane helix</keyword>
<feature type="repeat" description="TPR" evidence="3">
    <location>
        <begin position="423"/>
        <end position="456"/>
    </location>
</feature>
<keyword evidence="7" id="KW-0808">Transferase</keyword>
<organism evidence="7 8">
    <name type="scientific">Uabimicrobium amorphum</name>
    <dbReference type="NCBI Taxonomy" id="2596890"/>
    <lineage>
        <taxon>Bacteria</taxon>
        <taxon>Pseudomonadati</taxon>
        <taxon>Planctomycetota</taxon>
        <taxon>Candidatus Uabimicrobiia</taxon>
        <taxon>Candidatus Uabimicrobiales</taxon>
        <taxon>Candidatus Uabimicrobiaceae</taxon>
        <taxon>Candidatus Uabimicrobium</taxon>
    </lineage>
</organism>
<evidence type="ECO:0000259" key="6">
    <source>
        <dbReference type="PROSITE" id="PS50011"/>
    </source>
</evidence>
<dbReference type="InterPro" id="IPR045269">
    <property type="entry name" value="Atg1-like"/>
</dbReference>
<dbReference type="PROSITE" id="PS50005">
    <property type="entry name" value="TPR"/>
    <property type="match status" value="3"/>
</dbReference>
<evidence type="ECO:0000256" key="2">
    <source>
        <dbReference type="ARBA" id="ARBA00022840"/>
    </source>
</evidence>
<dbReference type="InterPro" id="IPR019734">
    <property type="entry name" value="TPR_rpt"/>
</dbReference>
<dbReference type="PANTHER" id="PTHR24348">
    <property type="entry name" value="SERINE/THREONINE-PROTEIN KINASE UNC-51-RELATED"/>
    <property type="match status" value="1"/>
</dbReference>
<dbReference type="PROSITE" id="PS00108">
    <property type="entry name" value="PROTEIN_KINASE_ST"/>
    <property type="match status" value="1"/>
</dbReference>
<keyword evidence="1 4" id="KW-0547">Nucleotide-binding</keyword>
<evidence type="ECO:0000256" key="5">
    <source>
        <dbReference type="SAM" id="Phobius"/>
    </source>
</evidence>
<dbReference type="OrthoDB" id="258731at2"/>
<dbReference type="AlphaFoldDB" id="A0A5S9IL31"/>
<dbReference type="EMBL" id="AP019860">
    <property type="protein sequence ID" value="BBM83849.1"/>
    <property type="molecule type" value="Genomic_DNA"/>
</dbReference>
<dbReference type="Gene3D" id="1.25.40.10">
    <property type="entry name" value="Tetratricopeptide repeat domain"/>
    <property type="match status" value="2"/>
</dbReference>
<dbReference type="Pfam" id="PF00515">
    <property type="entry name" value="TPR_1"/>
    <property type="match status" value="1"/>
</dbReference>
<evidence type="ECO:0000256" key="1">
    <source>
        <dbReference type="ARBA" id="ARBA00022741"/>
    </source>
</evidence>
<keyword evidence="2 4" id="KW-0067">ATP-binding</keyword>
<evidence type="ECO:0000313" key="7">
    <source>
        <dbReference type="EMBL" id="BBM83849.1"/>
    </source>
</evidence>
<dbReference type="SUPFAM" id="SSF48452">
    <property type="entry name" value="TPR-like"/>
    <property type="match status" value="1"/>
</dbReference>
<evidence type="ECO:0000256" key="4">
    <source>
        <dbReference type="PROSITE-ProRule" id="PRU10141"/>
    </source>
</evidence>
<feature type="domain" description="Protein kinase" evidence="6">
    <location>
        <begin position="23"/>
        <end position="284"/>
    </location>
</feature>
<dbReference type="GO" id="GO:0005524">
    <property type="term" value="F:ATP binding"/>
    <property type="evidence" value="ECO:0007669"/>
    <property type="project" value="UniProtKB-UniRule"/>
</dbReference>
<evidence type="ECO:0000256" key="3">
    <source>
        <dbReference type="PROSITE-ProRule" id="PRU00339"/>
    </source>
</evidence>
<dbReference type="KEGG" id="uam:UABAM_02204"/>
<feature type="binding site" evidence="4">
    <location>
        <position position="52"/>
    </location>
    <ligand>
        <name>ATP</name>
        <dbReference type="ChEBI" id="CHEBI:30616"/>
    </ligand>
</feature>
<evidence type="ECO:0000313" key="8">
    <source>
        <dbReference type="Proteomes" id="UP000326354"/>
    </source>
</evidence>
<dbReference type="Gene3D" id="3.30.200.20">
    <property type="entry name" value="Phosphorylase Kinase, domain 1"/>
    <property type="match status" value="1"/>
</dbReference>
<dbReference type="PROSITE" id="PS50293">
    <property type="entry name" value="TPR_REGION"/>
    <property type="match status" value="1"/>
</dbReference>
<dbReference type="Gene3D" id="1.10.510.10">
    <property type="entry name" value="Transferase(Phosphotransferase) domain 1"/>
    <property type="match status" value="1"/>
</dbReference>
<proteinExistence type="predicted"/>